<comment type="caution">
    <text evidence="12">The sequence shown here is derived from an EMBL/GenBank/DDBJ whole genome shotgun (WGS) entry which is preliminary data.</text>
</comment>
<feature type="binding site" evidence="11">
    <location>
        <position position="150"/>
    </location>
    <ligand>
        <name>Mn(2+)</name>
        <dbReference type="ChEBI" id="CHEBI:29035"/>
        <label>1</label>
    </ligand>
</feature>
<evidence type="ECO:0000256" key="9">
    <source>
        <dbReference type="PIRSR" id="PIRSR601233-1"/>
    </source>
</evidence>
<accession>A0A3E1NEU6</accession>
<dbReference type="GO" id="GO:0005525">
    <property type="term" value="F:GTP binding"/>
    <property type="evidence" value="ECO:0007669"/>
    <property type="project" value="UniProtKB-KW"/>
</dbReference>
<evidence type="ECO:0000256" key="11">
    <source>
        <dbReference type="PIRSR" id="PIRSR601233-3"/>
    </source>
</evidence>
<dbReference type="RefSeq" id="WP_116849270.1">
    <property type="nucleotide sequence ID" value="NZ_QTJU01000010.1"/>
</dbReference>
<evidence type="ECO:0000313" key="12">
    <source>
        <dbReference type="EMBL" id="RFM26397.1"/>
    </source>
</evidence>
<dbReference type="GO" id="GO:0170057">
    <property type="term" value="F:RNA ligase (GTP) activity"/>
    <property type="evidence" value="ECO:0007669"/>
    <property type="project" value="UniProtKB-EC"/>
</dbReference>
<dbReference type="Pfam" id="PF01139">
    <property type="entry name" value="RtcB"/>
    <property type="match status" value="1"/>
</dbReference>
<evidence type="ECO:0000256" key="6">
    <source>
        <dbReference type="ARBA" id="ARBA00023134"/>
    </source>
</evidence>
<feature type="binding site" evidence="11">
    <location>
        <position position="257"/>
    </location>
    <ligand>
        <name>Mn(2+)</name>
        <dbReference type="ChEBI" id="CHEBI:29035"/>
        <label>2</label>
    </ligand>
</feature>
<keyword evidence="6 10" id="KW-0342">GTP-binding</keyword>
<sequence>MKTVIQLKELSKLGYTSNIGRSIALGIIAKHCKHESKTHIVQRLQEILAQPALYTTDMIWGKLAQHFCGDATEKKFTVYALRNENDMVPCKVYGGVNIESSAKQQMHTALQLPVAIQGALMPDAHGGYGLPIGGVLATQNAVIPYAVGVDIGCRMALTIFSENEKYVQRYAYQVKEAIRAHTHFGMEGGLETKQQHAVLDSNAFSATPLLKSLHGKAARQLGSSGGGNHFVEFGTIEIYAGNQLGITPGQYTALLSHSGSRGLGAAIAMHYSKLARDTCKLPSYAQHLAWLDMNSEAGQEYWLSMNLAGDYAAACHERIHASMAKTLGLQVMNSISNHHNFAWQETINGSNAIVHRKGATPAHENEPGIIPGSMTTAGYLVCGKGDPQSLYSASHGAGRAMSRQSAKANFTRSALNKLLSQQQVTLIGGSTEEAPAAYKNIEQVMQQQQQLVTVQGKFMPRIVRMNKD</sequence>
<dbReference type="GO" id="GO:0003909">
    <property type="term" value="F:DNA ligase activity"/>
    <property type="evidence" value="ECO:0007669"/>
    <property type="project" value="TreeGrafter"/>
</dbReference>
<dbReference type="GO" id="GO:0030145">
    <property type="term" value="F:manganese ion binding"/>
    <property type="evidence" value="ECO:0007669"/>
    <property type="project" value="TreeGrafter"/>
</dbReference>
<feature type="binding site" evidence="11">
    <location>
        <position position="339"/>
    </location>
    <ligand>
        <name>Mn(2+)</name>
        <dbReference type="ChEBI" id="CHEBI:29035"/>
        <label>2</label>
    </ligand>
</feature>
<dbReference type="InterPro" id="IPR052915">
    <property type="entry name" value="RtcB-like"/>
</dbReference>
<dbReference type="SUPFAM" id="SSF103365">
    <property type="entry name" value="Hypothetical protein PH1602"/>
    <property type="match status" value="1"/>
</dbReference>
<evidence type="ECO:0000256" key="4">
    <source>
        <dbReference type="ARBA" id="ARBA00022741"/>
    </source>
</evidence>
<gene>
    <name evidence="12" type="ORF">DXN05_20905</name>
</gene>
<feature type="binding site" evidence="10">
    <location>
        <begin position="228"/>
        <end position="232"/>
    </location>
    <ligand>
        <name>GMP</name>
        <dbReference type="ChEBI" id="CHEBI:58115"/>
    </ligand>
</feature>
<evidence type="ECO:0000256" key="10">
    <source>
        <dbReference type="PIRSR" id="PIRSR601233-2"/>
    </source>
</evidence>
<feature type="binding site" evidence="10">
    <location>
        <begin position="371"/>
        <end position="374"/>
    </location>
    <ligand>
        <name>GMP</name>
        <dbReference type="ChEBI" id="CHEBI:58115"/>
    </ligand>
</feature>
<keyword evidence="7 11" id="KW-0464">Manganese</keyword>
<evidence type="ECO:0000256" key="5">
    <source>
        <dbReference type="ARBA" id="ARBA00022800"/>
    </source>
</evidence>
<evidence type="ECO:0000256" key="7">
    <source>
        <dbReference type="ARBA" id="ARBA00023211"/>
    </source>
</evidence>
<feature type="binding site" evidence="10">
    <location>
        <begin position="395"/>
        <end position="398"/>
    </location>
    <ligand>
        <name>GMP</name>
        <dbReference type="ChEBI" id="CHEBI:58115"/>
    </ligand>
</feature>
<dbReference type="AlphaFoldDB" id="A0A3E1NEU6"/>
<dbReference type="OrthoDB" id="9802323at2"/>
<name>A0A3E1NEU6_9BACT</name>
<evidence type="ECO:0000256" key="1">
    <source>
        <dbReference type="ARBA" id="ARBA00012726"/>
    </source>
</evidence>
<comment type="cofactor">
    <cofactor evidence="11">
        <name>Mn(2+)</name>
        <dbReference type="ChEBI" id="CHEBI:29035"/>
    </cofactor>
    <text evidence="11">Binds 2 manganese ions per subunit.</text>
</comment>
<dbReference type="GO" id="GO:0042245">
    <property type="term" value="P:RNA repair"/>
    <property type="evidence" value="ECO:0007669"/>
    <property type="project" value="UniProtKB-KW"/>
</dbReference>
<keyword evidence="5" id="KW-0692">RNA repair</keyword>
<dbReference type="Proteomes" id="UP000261284">
    <property type="component" value="Unassembled WGS sequence"/>
</dbReference>
<dbReference type="InterPro" id="IPR001233">
    <property type="entry name" value="RtcB"/>
</dbReference>
<dbReference type="EMBL" id="QTJU01000010">
    <property type="protein sequence ID" value="RFM26397.1"/>
    <property type="molecule type" value="Genomic_DNA"/>
</dbReference>
<dbReference type="InterPro" id="IPR036025">
    <property type="entry name" value="RtcB-like_sf"/>
</dbReference>
<feature type="active site" description="GMP-histidine intermediate" evidence="9">
    <location>
        <position position="395"/>
    </location>
</feature>
<evidence type="ECO:0000313" key="13">
    <source>
        <dbReference type="Proteomes" id="UP000261284"/>
    </source>
</evidence>
<dbReference type="GO" id="GO:0006396">
    <property type="term" value="P:RNA processing"/>
    <property type="evidence" value="ECO:0007669"/>
    <property type="project" value="InterPro"/>
</dbReference>
<dbReference type="Gene3D" id="3.90.1860.10">
    <property type="entry name" value="tRNA-splicing ligase RtcB"/>
    <property type="match status" value="1"/>
</dbReference>
<organism evidence="12 13">
    <name type="scientific">Deminuibacter soli</name>
    <dbReference type="NCBI Taxonomy" id="2291815"/>
    <lineage>
        <taxon>Bacteria</taxon>
        <taxon>Pseudomonadati</taxon>
        <taxon>Bacteroidota</taxon>
        <taxon>Chitinophagia</taxon>
        <taxon>Chitinophagales</taxon>
        <taxon>Chitinophagaceae</taxon>
        <taxon>Deminuibacter</taxon>
    </lineage>
</organism>
<feature type="binding site" evidence="10">
    <location>
        <begin position="339"/>
        <end position="340"/>
    </location>
    <ligand>
        <name>GMP</name>
        <dbReference type="ChEBI" id="CHEBI:58115"/>
    </ligand>
</feature>
<dbReference type="GO" id="GO:0006281">
    <property type="term" value="P:DNA repair"/>
    <property type="evidence" value="ECO:0007669"/>
    <property type="project" value="TreeGrafter"/>
</dbReference>
<evidence type="ECO:0000256" key="8">
    <source>
        <dbReference type="ARBA" id="ARBA00047746"/>
    </source>
</evidence>
<keyword evidence="4 10" id="KW-0547">Nucleotide-binding</keyword>
<protein>
    <recommendedName>
        <fullName evidence="1">3'-phosphate/5'-hydroxy nucleic acid ligase</fullName>
        <ecNumber evidence="1">6.5.1.8</ecNumber>
    </recommendedName>
</protein>
<dbReference type="EC" id="6.5.1.8" evidence="1"/>
<dbReference type="PANTHER" id="PTHR43749">
    <property type="entry name" value="RNA-SPLICING LIGASE RTCB"/>
    <property type="match status" value="1"/>
</dbReference>
<evidence type="ECO:0000256" key="2">
    <source>
        <dbReference type="ARBA" id="ARBA00022598"/>
    </source>
</evidence>
<dbReference type="PANTHER" id="PTHR43749:SF2">
    <property type="entry name" value="RNA-SPLICING LIGASE RTCB"/>
    <property type="match status" value="1"/>
</dbReference>
<keyword evidence="13" id="KW-1185">Reference proteome</keyword>
<comment type="catalytic activity">
    <reaction evidence="8">
        <text>a 3'-end 3'-phospho-ribonucleotide-RNA + a 5'-end dephospho-ribonucleoside-RNA + GTP = a ribonucleotidyl-ribonucleotide-RNA + GMP + diphosphate</text>
        <dbReference type="Rhea" id="RHEA:68076"/>
        <dbReference type="Rhea" id="RHEA-COMP:10463"/>
        <dbReference type="Rhea" id="RHEA-COMP:13936"/>
        <dbReference type="Rhea" id="RHEA-COMP:17355"/>
        <dbReference type="ChEBI" id="CHEBI:33019"/>
        <dbReference type="ChEBI" id="CHEBI:37565"/>
        <dbReference type="ChEBI" id="CHEBI:58115"/>
        <dbReference type="ChEBI" id="CHEBI:83062"/>
        <dbReference type="ChEBI" id="CHEBI:138284"/>
        <dbReference type="ChEBI" id="CHEBI:173118"/>
        <dbReference type="EC" id="6.5.1.8"/>
    </reaction>
</comment>
<reference evidence="12 13" key="1">
    <citation type="submission" date="2018-08" db="EMBL/GenBank/DDBJ databases">
        <title>Chitinophagaceae sp. K23C18032701, a novel bacterium isolated from forest soil.</title>
        <authorList>
            <person name="Wang C."/>
        </authorList>
    </citation>
    <scope>NUCLEOTIDE SEQUENCE [LARGE SCALE GENOMIC DNA]</scope>
    <source>
        <strain evidence="12 13">K23C18032701</strain>
    </source>
</reference>
<evidence type="ECO:0000256" key="3">
    <source>
        <dbReference type="ARBA" id="ARBA00022723"/>
    </source>
</evidence>
<keyword evidence="3 11" id="KW-0479">Metal-binding</keyword>
<feature type="binding site" evidence="11">
    <location>
        <position position="229"/>
    </location>
    <ligand>
        <name>Mn(2+)</name>
        <dbReference type="ChEBI" id="CHEBI:29035"/>
        <label>1</label>
    </ligand>
</feature>
<proteinExistence type="predicted"/>
<keyword evidence="2" id="KW-0436">Ligase</keyword>